<dbReference type="AlphaFoldDB" id="A0AAV9GG52"/>
<sequence length="130" mass="13887">MKFQLGFLALWVAMVAAQAEQMLDCTEDVIQTEECSEVISPIACYNQFRWNTQTLSCIKGTDAEKKAKFCKCAKCIGTPMVNWVTRSNFCTAGGGTTTGGGAGGGAGGGFGAPRRPVPRRPASASRERRD</sequence>
<organism evidence="3 4">
    <name type="scientific">Podospora aff. communis PSN243</name>
    <dbReference type="NCBI Taxonomy" id="3040156"/>
    <lineage>
        <taxon>Eukaryota</taxon>
        <taxon>Fungi</taxon>
        <taxon>Dikarya</taxon>
        <taxon>Ascomycota</taxon>
        <taxon>Pezizomycotina</taxon>
        <taxon>Sordariomycetes</taxon>
        <taxon>Sordariomycetidae</taxon>
        <taxon>Sordariales</taxon>
        <taxon>Podosporaceae</taxon>
        <taxon>Podospora</taxon>
    </lineage>
</organism>
<name>A0AAV9GG52_9PEZI</name>
<gene>
    <name evidence="3" type="ORF">QBC34DRAFT_468424</name>
</gene>
<evidence type="ECO:0000256" key="2">
    <source>
        <dbReference type="SAM" id="SignalP"/>
    </source>
</evidence>
<keyword evidence="2" id="KW-0732">Signal</keyword>
<dbReference type="EMBL" id="MU865952">
    <property type="protein sequence ID" value="KAK4447123.1"/>
    <property type="molecule type" value="Genomic_DNA"/>
</dbReference>
<evidence type="ECO:0000313" key="4">
    <source>
        <dbReference type="Proteomes" id="UP001321760"/>
    </source>
</evidence>
<feature type="compositionally biased region" description="Gly residues" evidence="1">
    <location>
        <begin position="101"/>
        <end position="111"/>
    </location>
</feature>
<protein>
    <submittedName>
        <fullName evidence="3">Uncharacterized protein</fullName>
    </submittedName>
</protein>
<reference evidence="3" key="2">
    <citation type="submission" date="2023-05" db="EMBL/GenBank/DDBJ databases">
        <authorList>
            <consortium name="Lawrence Berkeley National Laboratory"/>
            <person name="Steindorff A."/>
            <person name="Hensen N."/>
            <person name="Bonometti L."/>
            <person name="Westerberg I."/>
            <person name="Brannstrom I.O."/>
            <person name="Guillou S."/>
            <person name="Cros-Aarteil S."/>
            <person name="Calhoun S."/>
            <person name="Haridas S."/>
            <person name="Kuo A."/>
            <person name="Mondo S."/>
            <person name="Pangilinan J."/>
            <person name="Riley R."/>
            <person name="Labutti K."/>
            <person name="Andreopoulos B."/>
            <person name="Lipzen A."/>
            <person name="Chen C."/>
            <person name="Yanf M."/>
            <person name="Daum C."/>
            <person name="Ng V."/>
            <person name="Clum A."/>
            <person name="Ohm R."/>
            <person name="Martin F."/>
            <person name="Silar P."/>
            <person name="Natvig D."/>
            <person name="Lalanne C."/>
            <person name="Gautier V."/>
            <person name="Ament-Velasquez S.L."/>
            <person name="Kruys A."/>
            <person name="Hutchinson M.I."/>
            <person name="Powell A.J."/>
            <person name="Barry K."/>
            <person name="Miller A.N."/>
            <person name="Grigoriev I.V."/>
            <person name="Debuchy R."/>
            <person name="Gladieux P."/>
            <person name="Thoren M.H."/>
            <person name="Johannesson H."/>
        </authorList>
    </citation>
    <scope>NUCLEOTIDE SEQUENCE</scope>
    <source>
        <strain evidence="3">PSN243</strain>
    </source>
</reference>
<accession>A0AAV9GG52</accession>
<feature type="signal peptide" evidence="2">
    <location>
        <begin position="1"/>
        <end position="19"/>
    </location>
</feature>
<dbReference type="Proteomes" id="UP001321760">
    <property type="component" value="Unassembled WGS sequence"/>
</dbReference>
<evidence type="ECO:0000313" key="3">
    <source>
        <dbReference type="EMBL" id="KAK4447123.1"/>
    </source>
</evidence>
<reference evidence="3" key="1">
    <citation type="journal article" date="2023" name="Mol. Phylogenet. Evol.">
        <title>Genome-scale phylogeny and comparative genomics of the fungal order Sordariales.</title>
        <authorList>
            <person name="Hensen N."/>
            <person name="Bonometti L."/>
            <person name="Westerberg I."/>
            <person name="Brannstrom I.O."/>
            <person name="Guillou S."/>
            <person name="Cros-Aarteil S."/>
            <person name="Calhoun S."/>
            <person name="Haridas S."/>
            <person name="Kuo A."/>
            <person name="Mondo S."/>
            <person name="Pangilinan J."/>
            <person name="Riley R."/>
            <person name="LaButti K."/>
            <person name="Andreopoulos B."/>
            <person name="Lipzen A."/>
            <person name="Chen C."/>
            <person name="Yan M."/>
            <person name="Daum C."/>
            <person name="Ng V."/>
            <person name="Clum A."/>
            <person name="Steindorff A."/>
            <person name="Ohm R.A."/>
            <person name="Martin F."/>
            <person name="Silar P."/>
            <person name="Natvig D.O."/>
            <person name="Lalanne C."/>
            <person name="Gautier V."/>
            <person name="Ament-Velasquez S.L."/>
            <person name="Kruys A."/>
            <person name="Hutchinson M.I."/>
            <person name="Powell A.J."/>
            <person name="Barry K."/>
            <person name="Miller A.N."/>
            <person name="Grigoriev I.V."/>
            <person name="Debuchy R."/>
            <person name="Gladieux P."/>
            <person name="Hiltunen Thoren M."/>
            <person name="Johannesson H."/>
        </authorList>
    </citation>
    <scope>NUCLEOTIDE SEQUENCE</scope>
    <source>
        <strain evidence="3">PSN243</strain>
    </source>
</reference>
<evidence type="ECO:0000256" key="1">
    <source>
        <dbReference type="SAM" id="MobiDB-lite"/>
    </source>
</evidence>
<feature type="chain" id="PRO_5043563999" evidence="2">
    <location>
        <begin position="20"/>
        <end position="130"/>
    </location>
</feature>
<feature type="region of interest" description="Disordered" evidence="1">
    <location>
        <begin position="101"/>
        <end position="130"/>
    </location>
</feature>
<keyword evidence="4" id="KW-1185">Reference proteome</keyword>
<proteinExistence type="predicted"/>
<comment type="caution">
    <text evidence="3">The sequence shown here is derived from an EMBL/GenBank/DDBJ whole genome shotgun (WGS) entry which is preliminary data.</text>
</comment>